<gene>
    <name evidence="1" type="ORF">CRH10_06670</name>
</gene>
<sequence>MKKRKIDPLEEIMSNPYYQLRDDYNYAEKVKGTISFGQYSMKYWALERDIVLDETKSEVTEEMFVKAIMGARKEGEILNDEDEVNGARKIRRKVISHLNIIFCGKAKCKSQIKIGINTQLTLKNIVFFNWILKTNAKTLAKAIERIEGKKNDWVTKISESRDKTKTAEDYYKELLVRGLNSLKENEISPELVEKRIRELYPDIKEEPKSEIEDSREFEGWPIIWWLRDELYYFEENYPHSEWVYQTLYQDVLESLSKCHEELENCANKFYEAKCRKEGKKVED</sequence>
<dbReference type="AlphaFoldDB" id="A0A291TAH0"/>
<proteinExistence type="predicted"/>
<name>A0A291TAH0_9FIRM</name>
<accession>A0A291TAH0</accession>
<dbReference type="Proteomes" id="UP000223709">
    <property type="component" value="Chromosome"/>
</dbReference>
<protein>
    <submittedName>
        <fullName evidence="1">Uncharacterized protein</fullName>
    </submittedName>
</protein>
<dbReference type="EMBL" id="CP023819">
    <property type="protein sequence ID" value="ATL90001.1"/>
    <property type="molecule type" value="Genomic_DNA"/>
</dbReference>
<dbReference type="RefSeq" id="WP_098923767.1">
    <property type="nucleotide sequence ID" value="NZ_CP023819.1"/>
</dbReference>
<evidence type="ECO:0000313" key="1">
    <source>
        <dbReference type="EMBL" id="ATL90001.1"/>
    </source>
</evidence>
<reference evidence="1 2" key="1">
    <citation type="submission" date="2017-10" db="EMBL/GenBank/DDBJ databases">
        <title>Complete Genome Sequence of Faecalibacterium prausnitzii isolated from the gut of healthy adult Indian.</title>
        <authorList>
            <person name="Bag S."/>
            <person name="Ghosh T.S."/>
            <person name="Das B."/>
        </authorList>
    </citation>
    <scope>NUCLEOTIDE SEQUENCE [LARGE SCALE GENOMIC DNA]</scope>
    <source>
        <strain evidence="1 2">Indica</strain>
    </source>
</reference>
<organism evidence="1 2">
    <name type="scientific">Faecalibacterium prausnitzii</name>
    <dbReference type="NCBI Taxonomy" id="853"/>
    <lineage>
        <taxon>Bacteria</taxon>
        <taxon>Bacillati</taxon>
        <taxon>Bacillota</taxon>
        <taxon>Clostridia</taxon>
        <taxon>Eubacteriales</taxon>
        <taxon>Oscillospiraceae</taxon>
        <taxon>Faecalibacterium</taxon>
    </lineage>
</organism>
<evidence type="ECO:0000313" key="2">
    <source>
        <dbReference type="Proteomes" id="UP000223709"/>
    </source>
</evidence>